<sequence length="618" mass="65528">MKWRIVVALALGAGVLAGVPAEARLSAARDTTVPPRCSAPVSGPSKVGASGSGLVLADLSGVEGPTGGSVVGAVKTAVANIPNRTGSAGFTSSMRTLAADEPDFIFLNEVSGRTLPALRTAAPGYNAYRDEQRDTTRGGVQSMNNVVMWRTDRWRALDSGRVKVVNDDPGFHHGRPFTWDRYATWAMLQRTDGTVVSVVSTHMMTNPKKFPRQHGNPPITRIQRYSRGMDIILDLVDVLEVHGPVIVAGDMNSHPGEGRWTAHAKMTGAGFGYAKDRGVMYMFHPPRTVKVGARELPIASDHPALISTVDMAGEAGTGTPDPSHPAFGGGTRPLWLQLPSGATIRTEAVRHAITIIERGSAAGLPRRAWVVALMAALAESGLRNVTAGDALGLFRQYAGSGWGTADELVDPARAADAFYGVHPEVDRQGLNDLDWQALGLREAAAAVQGYPFPERYAERAADARYIVQQVAGGRLIPGSDYCGEVALGECPDTPLDKLEASLTSAAATLLRCVEEAFPELTTYGARGPAVSCGSGTRMAGLEIVLPDGDAALGADVAAYLEARGDLLDVSYVLWAGESWSPAEPEAGWRPYQPRTGPTTDPVALHHDRVHVVLKRGGC</sequence>
<dbReference type="Pfam" id="PF03372">
    <property type="entry name" value="Exo_endo_phos"/>
    <property type="match status" value="1"/>
</dbReference>
<feature type="domain" description="Endonuclease/exonuclease/phosphatase" evidence="2">
    <location>
        <begin position="97"/>
        <end position="258"/>
    </location>
</feature>
<protein>
    <submittedName>
        <fullName evidence="4">Endonuclease/exonuclease/phosphatase family metal-dependent hydrolase</fullName>
    </submittedName>
</protein>
<evidence type="ECO:0000313" key="4">
    <source>
        <dbReference type="EMBL" id="NYJ01465.1"/>
    </source>
</evidence>
<dbReference type="SUPFAM" id="SSF56219">
    <property type="entry name" value="DNase I-like"/>
    <property type="match status" value="1"/>
</dbReference>
<accession>A0A853C1I2</accession>
<dbReference type="GO" id="GO:0004527">
    <property type="term" value="F:exonuclease activity"/>
    <property type="evidence" value="ECO:0007669"/>
    <property type="project" value="UniProtKB-KW"/>
</dbReference>
<gene>
    <name evidence="4" type="ORF">HNR19_002163</name>
</gene>
<dbReference type="Gene3D" id="3.60.10.10">
    <property type="entry name" value="Endonuclease/exonuclease/phosphatase"/>
    <property type="match status" value="1"/>
</dbReference>
<keyword evidence="4" id="KW-0255">Endonuclease</keyword>
<keyword evidence="4" id="KW-0378">Hydrolase</keyword>
<organism evidence="4 5">
    <name type="scientific">Nocardioides thalensis</name>
    <dbReference type="NCBI Taxonomy" id="1914755"/>
    <lineage>
        <taxon>Bacteria</taxon>
        <taxon>Bacillati</taxon>
        <taxon>Actinomycetota</taxon>
        <taxon>Actinomycetes</taxon>
        <taxon>Propionibacteriales</taxon>
        <taxon>Nocardioidaceae</taxon>
        <taxon>Nocardioides</taxon>
    </lineage>
</organism>
<evidence type="ECO:0000259" key="3">
    <source>
        <dbReference type="Pfam" id="PF26571"/>
    </source>
</evidence>
<reference evidence="4 5" key="1">
    <citation type="submission" date="2020-07" db="EMBL/GenBank/DDBJ databases">
        <title>Sequencing the genomes of 1000 actinobacteria strains.</title>
        <authorList>
            <person name="Klenk H.-P."/>
        </authorList>
    </citation>
    <scope>NUCLEOTIDE SEQUENCE [LARGE SCALE GENOMIC DNA]</scope>
    <source>
        <strain evidence="4 5">DSM 103833</strain>
    </source>
</reference>
<dbReference type="Pfam" id="PF26571">
    <property type="entry name" value="VldE"/>
    <property type="match status" value="1"/>
</dbReference>
<dbReference type="InterPro" id="IPR036691">
    <property type="entry name" value="Endo/exonu/phosph_ase_sf"/>
</dbReference>
<evidence type="ECO:0000256" key="1">
    <source>
        <dbReference type="SAM" id="SignalP"/>
    </source>
</evidence>
<feature type="signal peptide" evidence="1">
    <location>
        <begin position="1"/>
        <end position="23"/>
    </location>
</feature>
<dbReference type="AlphaFoldDB" id="A0A853C1I2"/>
<keyword evidence="4" id="KW-0540">Nuclease</keyword>
<evidence type="ECO:0000313" key="5">
    <source>
        <dbReference type="Proteomes" id="UP000530424"/>
    </source>
</evidence>
<name>A0A853C1I2_9ACTN</name>
<dbReference type="Proteomes" id="UP000530424">
    <property type="component" value="Unassembled WGS sequence"/>
</dbReference>
<keyword evidence="4" id="KW-0269">Exonuclease</keyword>
<evidence type="ECO:0000259" key="2">
    <source>
        <dbReference type="Pfam" id="PF03372"/>
    </source>
</evidence>
<feature type="chain" id="PRO_5032588214" evidence="1">
    <location>
        <begin position="24"/>
        <end position="618"/>
    </location>
</feature>
<feature type="domain" description="ARB-07466-like C-terminal" evidence="3">
    <location>
        <begin position="496"/>
        <end position="600"/>
    </location>
</feature>
<dbReference type="InterPro" id="IPR005135">
    <property type="entry name" value="Endo/exonuclease/phosphatase"/>
</dbReference>
<dbReference type="GO" id="GO:0004519">
    <property type="term" value="F:endonuclease activity"/>
    <property type="evidence" value="ECO:0007669"/>
    <property type="project" value="UniProtKB-KW"/>
</dbReference>
<dbReference type="RefSeq" id="WP_179667947.1">
    <property type="nucleotide sequence ID" value="NZ_JACCFP010000001.1"/>
</dbReference>
<dbReference type="InterPro" id="IPR058593">
    <property type="entry name" value="ARB_07466-like_C"/>
</dbReference>
<proteinExistence type="predicted"/>
<comment type="caution">
    <text evidence="4">The sequence shown here is derived from an EMBL/GenBank/DDBJ whole genome shotgun (WGS) entry which is preliminary data.</text>
</comment>
<keyword evidence="1" id="KW-0732">Signal</keyword>
<dbReference type="EMBL" id="JACCFP010000001">
    <property type="protein sequence ID" value="NYJ01465.1"/>
    <property type="molecule type" value="Genomic_DNA"/>
</dbReference>
<keyword evidence="5" id="KW-1185">Reference proteome</keyword>